<dbReference type="CDD" id="cd00090">
    <property type="entry name" value="HTH_ARSR"/>
    <property type="match status" value="1"/>
</dbReference>
<dbReference type="Pfam" id="PF01022">
    <property type="entry name" value="HTH_5"/>
    <property type="match status" value="1"/>
</dbReference>
<proteinExistence type="predicted"/>
<name>A0ABT1RP21_9FIRM</name>
<dbReference type="PROSITE" id="PS50987">
    <property type="entry name" value="HTH_ARSR_2"/>
    <property type="match status" value="1"/>
</dbReference>
<dbReference type="PANTHER" id="PTHR33154:SF18">
    <property type="entry name" value="ARSENICAL RESISTANCE OPERON REPRESSOR"/>
    <property type="match status" value="1"/>
</dbReference>
<evidence type="ECO:0000256" key="1">
    <source>
        <dbReference type="ARBA" id="ARBA00023015"/>
    </source>
</evidence>
<dbReference type="RefSeq" id="WP_256132122.1">
    <property type="nucleotide sequence ID" value="NZ_JANFXK010000009.1"/>
</dbReference>
<dbReference type="Proteomes" id="UP001524502">
    <property type="component" value="Unassembled WGS sequence"/>
</dbReference>
<comment type="caution">
    <text evidence="5">The sequence shown here is derived from an EMBL/GenBank/DDBJ whole genome shotgun (WGS) entry which is preliminary data.</text>
</comment>
<feature type="domain" description="HTH arsR-type" evidence="4">
    <location>
        <begin position="253"/>
        <end position="344"/>
    </location>
</feature>
<reference evidence="5 6" key="1">
    <citation type="submission" date="2022-06" db="EMBL/GenBank/DDBJ databases">
        <title>Isolation of gut microbiota from human fecal samples.</title>
        <authorList>
            <person name="Pamer E.G."/>
            <person name="Barat B."/>
            <person name="Waligurski E."/>
            <person name="Medina S."/>
            <person name="Paddock L."/>
            <person name="Mostad J."/>
        </authorList>
    </citation>
    <scope>NUCLEOTIDE SEQUENCE [LARGE SCALE GENOMIC DNA]</scope>
    <source>
        <strain evidence="5 6">SL.3.17</strain>
    </source>
</reference>
<accession>A0ABT1RP21</accession>
<keyword evidence="3" id="KW-0804">Transcription</keyword>
<dbReference type="PANTHER" id="PTHR33154">
    <property type="entry name" value="TRANSCRIPTIONAL REGULATOR, ARSR FAMILY"/>
    <property type="match status" value="1"/>
</dbReference>
<dbReference type="Gene3D" id="1.10.10.10">
    <property type="entry name" value="Winged helix-like DNA-binding domain superfamily/Winged helix DNA-binding domain"/>
    <property type="match status" value="1"/>
</dbReference>
<keyword evidence="2" id="KW-0238">DNA-binding</keyword>
<gene>
    <name evidence="5" type="ORF">NE619_09330</name>
</gene>
<dbReference type="InterPro" id="IPR011991">
    <property type="entry name" value="ArsR-like_HTH"/>
</dbReference>
<protein>
    <submittedName>
        <fullName evidence="5">Winged helix-turn-helix domain-containing protein</fullName>
    </submittedName>
</protein>
<dbReference type="EMBL" id="JANFXK010000009">
    <property type="protein sequence ID" value="MCQ4636932.1"/>
    <property type="molecule type" value="Genomic_DNA"/>
</dbReference>
<evidence type="ECO:0000313" key="6">
    <source>
        <dbReference type="Proteomes" id="UP001524502"/>
    </source>
</evidence>
<dbReference type="SUPFAM" id="SSF46785">
    <property type="entry name" value="Winged helix' DNA-binding domain"/>
    <property type="match status" value="1"/>
</dbReference>
<dbReference type="InterPro" id="IPR051081">
    <property type="entry name" value="HTH_MetalResp_TranReg"/>
</dbReference>
<dbReference type="PRINTS" id="PR00778">
    <property type="entry name" value="HTHARSR"/>
</dbReference>
<keyword evidence="1" id="KW-0805">Transcription regulation</keyword>
<dbReference type="SMART" id="SM00418">
    <property type="entry name" value="HTH_ARSR"/>
    <property type="match status" value="1"/>
</dbReference>
<dbReference type="InterPro" id="IPR036390">
    <property type="entry name" value="WH_DNA-bd_sf"/>
</dbReference>
<keyword evidence="6" id="KW-1185">Reference proteome</keyword>
<evidence type="ECO:0000256" key="2">
    <source>
        <dbReference type="ARBA" id="ARBA00023125"/>
    </source>
</evidence>
<evidence type="ECO:0000256" key="3">
    <source>
        <dbReference type="ARBA" id="ARBA00023163"/>
    </source>
</evidence>
<evidence type="ECO:0000313" key="5">
    <source>
        <dbReference type="EMBL" id="MCQ4636932.1"/>
    </source>
</evidence>
<dbReference type="InterPro" id="IPR001845">
    <property type="entry name" value="HTH_ArsR_DNA-bd_dom"/>
</dbReference>
<organism evidence="5 6">
    <name type="scientific">Anaerovorax odorimutans</name>
    <dbReference type="NCBI Taxonomy" id="109327"/>
    <lineage>
        <taxon>Bacteria</taxon>
        <taxon>Bacillati</taxon>
        <taxon>Bacillota</taxon>
        <taxon>Clostridia</taxon>
        <taxon>Peptostreptococcales</taxon>
        <taxon>Anaerovoracaceae</taxon>
        <taxon>Anaerovorax</taxon>
    </lineage>
</organism>
<sequence>MEFEIKYQFDPVFETLGLLYNCASPQDREEVIRQLNELGVDGEKFYKKYVRLIERYVKNFKKHMVPCQAEHSDFLFGGGEEFFLLLAVLIAENQHWLESFESAGDEEIRNMTGFLLRDDEEKVTSLREAQCPQLPDEKELISFLSNLPAEEGLKWHLLEFMRRPKYWVSILLEMIRVNIPAYEKACSEMSKALEPFLRSYKQYDDRQFSELVGICAPGASVYPTLIAGMSQQVYYTKCYQGVFMEFLIKKGSGSDERKELVITRMKALSDRSKLDILCELKKSRKYNLELAEAMKLSPSTMSHHMNVLFACGFVGVEKKDGRIYYYLRQEAVEEYLDHIRQLLL</sequence>
<evidence type="ECO:0000259" key="4">
    <source>
        <dbReference type="PROSITE" id="PS50987"/>
    </source>
</evidence>
<dbReference type="InterPro" id="IPR036388">
    <property type="entry name" value="WH-like_DNA-bd_sf"/>
</dbReference>